<comment type="similarity">
    <text evidence="2">Belongs to the CTL (choline transporter-like) family.</text>
</comment>
<dbReference type="GO" id="GO:0022857">
    <property type="term" value="F:transmembrane transporter activity"/>
    <property type="evidence" value="ECO:0007669"/>
    <property type="project" value="InterPro"/>
</dbReference>
<feature type="transmembrane region" description="Helical" evidence="8">
    <location>
        <begin position="487"/>
        <end position="509"/>
    </location>
</feature>
<dbReference type="Proteomes" id="UP000224006">
    <property type="component" value="Chromosome III"/>
</dbReference>
<evidence type="ECO:0000256" key="4">
    <source>
        <dbReference type="ARBA" id="ARBA00022989"/>
    </source>
</evidence>
<proteinExistence type="inferred from homology"/>
<evidence type="ECO:0000256" key="7">
    <source>
        <dbReference type="SAM" id="MobiDB-lite"/>
    </source>
</evidence>
<dbReference type="AlphaFoldDB" id="A0A2A9MH83"/>
<protein>
    <recommendedName>
        <fullName evidence="11">Plasma-membrane choline transporter</fullName>
    </recommendedName>
</protein>
<dbReference type="EMBL" id="NWUJ01000003">
    <property type="protein sequence ID" value="PFH36524.1"/>
    <property type="molecule type" value="Genomic_DNA"/>
</dbReference>
<feature type="transmembrane region" description="Helical" evidence="8">
    <location>
        <begin position="636"/>
        <end position="659"/>
    </location>
</feature>
<dbReference type="Pfam" id="PF04515">
    <property type="entry name" value="Choline_transpo"/>
    <property type="match status" value="1"/>
</dbReference>
<dbReference type="GeneID" id="40309646"/>
<keyword evidence="6" id="KW-0325">Glycoprotein</keyword>
<feature type="transmembrane region" description="Helical" evidence="8">
    <location>
        <begin position="1063"/>
        <end position="1086"/>
    </location>
</feature>
<evidence type="ECO:0000313" key="10">
    <source>
        <dbReference type="Proteomes" id="UP000224006"/>
    </source>
</evidence>
<accession>A0A2A9MH83</accession>
<evidence type="ECO:0000256" key="8">
    <source>
        <dbReference type="SAM" id="Phobius"/>
    </source>
</evidence>
<evidence type="ECO:0000256" key="6">
    <source>
        <dbReference type="ARBA" id="ARBA00023180"/>
    </source>
</evidence>
<feature type="region of interest" description="Disordered" evidence="7">
    <location>
        <begin position="1"/>
        <end position="118"/>
    </location>
</feature>
<feature type="transmembrane region" description="Helical" evidence="8">
    <location>
        <begin position="759"/>
        <end position="779"/>
    </location>
</feature>
<feature type="transmembrane region" description="Helical" evidence="8">
    <location>
        <begin position="864"/>
        <end position="897"/>
    </location>
</feature>
<feature type="region of interest" description="Disordered" evidence="7">
    <location>
        <begin position="407"/>
        <end position="441"/>
    </location>
</feature>
<feature type="compositionally biased region" description="Low complexity" evidence="7">
    <location>
        <begin position="26"/>
        <end position="79"/>
    </location>
</feature>
<feature type="transmembrane region" description="Helical" evidence="8">
    <location>
        <begin position="804"/>
        <end position="824"/>
    </location>
</feature>
<gene>
    <name evidence="9" type="ORF">BESB_047160</name>
</gene>
<feature type="transmembrane region" description="Helical" evidence="8">
    <location>
        <begin position="984"/>
        <end position="1007"/>
    </location>
</feature>
<evidence type="ECO:0000256" key="1">
    <source>
        <dbReference type="ARBA" id="ARBA00004141"/>
    </source>
</evidence>
<dbReference type="PANTHER" id="PTHR12385:SF14">
    <property type="entry name" value="CHOLINE TRANSPORTER-LIKE 2"/>
    <property type="match status" value="1"/>
</dbReference>
<evidence type="ECO:0000256" key="3">
    <source>
        <dbReference type="ARBA" id="ARBA00022692"/>
    </source>
</evidence>
<dbReference type="RefSeq" id="XP_029220533.1">
    <property type="nucleotide sequence ID" value="XM_029363167.1"/>
</dbReference>
<evidence type="ECO:0000313" key="9">
    <source>
        <dbReference type="EMBL" id="PFH36524.1"/>
    </source>
</evidence>
<organism evidence="9 10">
    <name type="scientific">Besnoitia besnoiti</name>
    <name type="common">Apicomplexan protozoan</name>
    <dbReference type="NCBI Taxonomy" id="94643"/>
    <lineage>
        <taxon>Eukaryota</taxon>
        <taxon>Sar</taxon>
        <taxon>Alveolata</taxon>
        <taxon>Apicomplexa</taxon>
        <taxon>Conoidasida</taxon>
        <taxon>Coccidia</taxon>
        <taxon>Eucoccidiorida</taxon>
        <taxon>Eimeriorina</taxon>
        <taxon>Sarcocystidae</taxon>
        <taxon>Besnoitia</taxon>
    </lineage>
</organism>
<evidence type="ECO:0000256" key="5">
    <source>
        <dbReference type="ARBA" id="ARBA00023136"/>
    </source>
</evidence>
<dbReference type="KEGG" id="bbes:BESB_047160"/>
<feature type="transmembrane region" description="Helical" evidence="8">
    <location>
        <begin position="1019"/>
        <end position="1043"/>
    </location>
</feature>
<dbReference type="GO" id="GO:0016020">
    <property type="term" value="C:membrane"/>
    <property type="evidence" value="ECO:0007669"/>
    <property type="project" value="UniProtKB-SubCell"/>
</dbReference>
<feature type="region of interest" description="Disordered" evidence="7">
    <location>
        <begin position="141"/>
        <end position="160"/>
    </location>
</feature>
<keyword evidence="10" id="KW-1185">Reference proteome</keyword>
<feature type="transmembrane region" description="Helical" evidence="8">
    <location>
        <begin position="665"/>
        <end position="686"/>
    </location>
</feature>
<dbReference type="InterPro" id="IPR007603">
    <property type="entry name" value="Choline_transptr-like"/>
</dbReference>
<evidence type="ECO:0008006" key="11">
    <source>
        <dbReference type="Google" id="ProtNLM"/>
    </source>
</evidence>
<keyword evidence="3 8" id="KW-0812">Transmembrane</keyword>
<dbReference type="STRING" id="94643.A0A2A9MH83"/>
<feature type="compositionally biased region" description="Low complexity" evidence="7">
    <location>
        <begin position="335"/>
        <end position="361"/>
    </location>
</feature>
<feature type="transmembrane region" description="Helical" evidence="8">
    <location>
        <begin position="918"/>
        <end position="940"/>
    </location>
</feature>
<comment type="caution">
    <text evidence="9">The sequence shown here is derived from an EMBL/GenBank/DDBJ whole genome shotgun (WGS) entry which is preliminary data.</text>
</comment>
<evidence type="ECO:0000256" key="2">
    <source>
        <dbReference type="ARBA" id="ARBA00007168"/>
    </source>
</evidence>
<sequence length="1130" mass="118648">MSFYPYTLSSARDRDRGDDPSGLQDSPGAPSASLSPSASRARRISAASSSGAGGSSYPEASSADFPPFASSSPSPSFPADRARRGAGDAPWLRSHPTGPSAGATAPSTRGRSLLPPPSLVSSVVCPAAELDRAPNPFSASLGSPGATVSDGDWAEPAAGLGPAPRLPHGVHVLGASSVRSLASTSYDGASSALFYPNVGLYSGAPPTHTSTISAFQTGGQGGGDGATGHAPLWGASADARRTGMSRWGGGRGRSARGAGPETIGRSTALGLGQLADDGDVYFAAGDDVPGTPKSPSDAEPHTYQPPRLASDIPPSTSSADMRGSADGPASHDRFSPSPSSSEMAQSSLFSSFALPSSSSAPWGGLGRDPPHPDNASFTGRARPSAFSSAAADASSFSPFLLSAQRGSAHTDTREAFSPARSRGGAASGRHPSASSLSPPSTPAESALCYVSSEDFSDWYVSWEHPFLKRSPLDVSGGPLPTRRCTDVFFLGLFVLVWLAVAGALILRLAPSPSPLPRLSSGIDWRGRVCGYDEGVEDFPLVYWPAKKQPSAPDDAELSACSVIPVCTKKCPAYFAPAREKGDCPPDAEAAGLCTWYGAAPAALLLRRYCLFVGPDGRAKDHGLLSSWIRWVADLDIAWPVLIAAPTAALVLGYLFMWLLQNAAHLVVAVLVMALELLLIGSSYAFYRAYATSSNSLFSPSTTVPPVYIHPSDPSVLLETARLSGSLLAAQPASWSSPPLSSGSALVACSLSSASGVAHLLGAVACGAAALLVAFCAVFFRHEIQLSTSVLTAAAMLLQQAPPKFLLLLPLVAGAALVSHGALAVGAVSHLLALGPVPTLPVATCIPSLSPWLRLPLLSWSSTALLLALLFVALWTAAFLTATCRMIVAYYASAWYFMPRQMSDRRELLKVKAAEAAKVICWYHLGSAALGGLVLSTVQIMKLTLSWARHRPVRRSQSAWRRCFYRLSNCFASLYAPVKCVTPTAFVFVALLGQPLLQASWTAVATLTRNPVTTAFVWQVGWLLQMICQLSISIIVAWCTYTLLPMIPSIFSQLSSLAPPVLCAFVLSLYVASVSMQIFGLAVDTLLQAFLADREMSLQDGKFTAEHAPAPLRTLGRHMLRNRPSHQRYRR</sequence>
<name>A0A2A9MH83_BESBE</name>
<dbReference type="OrthoDB" id="332016at2759"/>
<feature type="compositionally biased region" description="Low complexity" evidence="7">
    <location>
        <begin position="431"/>
        <end position="441"/>
    </location>
</feature>
<dbReference type="VEuPathDB" id="ToxoDB:BESB_047160"/>
<keyword evidence="5 8" id="KW-0472">Membrane</keyword>
<keyword evidence="4 8" id="KW-1133">Transmembrane helix</keyword>
<reference evidence="9 10" key="1">
    <citation type="submission" date="2017-09" db="EMBL/GenBank/DDBJ databases">
        <title>Genome sequencing of Besnoitia besnoiti strain Bb-Ger1.</title>
        <authorList>
            <person name="Schares G."/>
            <person name="Venepally P."/>
            <person name="Lorenzi H.A."/>
        </authorList>
    </citation>
    <scope>NUCLEOTIDE SEQUENCE [LARGE SCALE GENOMIC DNA]</scope>
    <source>
        <strain evidence="9 10">Bb-Ger1</strain>
    </source>
</reference>
<dbReference type="PANTHER" id="PTHR12385">
    <property type="entry name" value="CHOLINE TRANSPORTER-LIKE (SLC FAMILY 44)"/>
    <property type="match status" value="1"/>
</dbReference>
<comment type="subcellular location">
    <subcellularLocation>
        <location evidence="1">Membrane</location>
        <topology evidence="1">Multi-pass membrane protein</topology>
    </subcellularLocation>
</comment>
<feature type="region of interest" description="Disordered" evidence="7">
    <location>
        <begin position="280"/>
        <end position="382"/>
    </location>
</feature>
<feature type="region of interest" description="Disordered" evidence="7">
    <location>
        <begin position="241"/>
        <end position="265"/>
    </location>
</feature>